<dbReference type="InterPro" id="IPR008988">
    <property type="entry name" value="Transcriptional_repressor_C"/>
</dbReference>
<protein>
    <recommendedName>
        <fullName evidence="5">biotin--[biotin carboxyl-carrier protein] ligase</fullName>
        <ecNumber evidence="5">6.3.4.15</ecNumber>
    </recommendedName>
</protein>
<evidence type="ECO:0000313" key="8">
    <source>
        <dbReference type="EMBL" id="WMW81376.1"/>
    </source>
</evidence>
<dbReference type="Pfam" id="PF03099">
    <property type="entry name" value="BPL_LplA_LipB"/>
    <property type="match status" value="1"/>
</dbReference>
<keyword evidence="2" id="KW-0547">Nucleotide-binding</keyword>
<dbReference type="PANTHER" id="PTHR12835:SF5">
    <property type="entry name" value="BIOTIN--PROTEIN LIGASE"/>
    <property type="match status" value="1"/>
</dbReference>
<evidence type="ECO:0000259" key="7">
    <source>
        <dbReference type="PROSITE" id="PS51733"/>
    </source>
</evidence>
<dbReference type="InterPro" id="IPR004408">
    <property type="entry name" value="Biotin_CoA_COase_ligase"/>
</dbReference>
<dbReference type="GO" id="GO:0004077">
    <property type="term" value="F:biotin--[biotin carboxyl-carrier protein] ligase activity"/>
    <property type="evidence" value="ECO:0007669"/>
    <property type="project" value="UniProtKB-EC"/>
</dbReference>
<comment type="catalytic activity">
    <reaction evidence="6">
        <text>biotin + L-lysyl-[protein] + ATP = N(6)-biotinyl-L-lysyl-[protein] + AMP + diphosphate + H(+)</text>
        <dbReference type="Rhea" id="RHEA:11756"/>
        <dbReference type="Rhea" id="RHEA-COMP:9752"/>
        <dbReference type="Rhea" id="RHEA-COMP:10505"/>
        <dbReference type="ChEBI" id="CHEBI:15378"/>
        <dbReference type="ChEBI" id="CHEBI:29969"/>
        <dbReference type="ChEBI" id="CHEBI:30616"/>
        <dbReference type="ChEBI" id="CHEBI:33019"/>
        <dbReference type="ChEBI" id="CHEBI:57586"/>
        <dbReference type="ChEBI" id="CHEBI:83144"/>
        <dbReference type="ChEBI" id="CHEBI:456215"/>
        <dbReference type="EC" id="6.3.4.15"/>
    </reaction>
</comment>
<dbReference type="EMBL" id="CP133720">
    <property type="protein sequence ID" value="WMW81376.1"/>
    <property type="molecule type" value="Genomic_DNA"/>
</dbReference>
<dbReference type="NCBIfam" id="TIGR00121">
    <property type="entry name" value="birA_ligase"/>
    <property type="match status" value="1"/>
</dbReference>
<evidence type="ECO:0000256" key="3">
    <source>
        <dbReference type="ARBA" id="ARBA00022840"/>
    </source>
</evidence>
<dbReference type="PROSITE" id="PS51733">
    <property type="entry name" value="BPL_LPL_CATALYTIC"/>
    <property type="match status" value="1"/>
</dbReference>
<evidence type="ECO:0000256" key="5">
    <source>
        <dbReference type="ARBA" id="ARBA00024227"/>
    </source>
</evidence>
<keyword evidence="3" id="KW-0067">ATP-binding</keyword>
<dbReference type="CDD" id="cd16442">
    <property type="entry name" value="BPL"/>
    <property type="match status" value="1"/>
</dbReference>
<dbReference type="SUPFAM" id="SSF50037">
    <property type="entry name" value="C-terminal domain of transcriptional repressors"/>
    <property type="match status" value="1"/>
</dbReference>
<dbReference type="SUPFAM" id="SSF55681">
    <property type="entry name" value="Class II aaRS and biotin synthetases"/>
    <property type="match status" value="1"/>
</dbReference>
<gene>
    <name evidence="8" type="ORF">RF679_03625</name>
</gene>
<feature type="domain" description="BPL/LPL catalytic" evidence="7">
    <location>
        <begin position="18"/>
        <end position="202"/>
    </location>
</feature>
<keyword evidence="1 8" id="KW-0436">Ligase</keyword>
<evidence type="ECO:0000256" key="2">
    <source>
        <dbReference type="ARBA" id="ARBA00022741"/>
    </source>
</evidence>
<dbReference type="Gene3D" id="3.30.930.10">
    <property type="entry name" value="Bira Bifunctional Protein, Domain 2"/>
    <property type="match status" value="1"/>
</dbReference>
<dbReference type="InterPro" id="IPR045864">
    <property type="entry name" value="aa-tRNA-synth_II/BPL/LPL"/>
</dbReference>
<organism evidence="8 9">
    <name type="scientific">Undibacterium cyanobacteriorum</name>
    <dbReference type="NCBI Taxonomy" id="3073561"/>
    <lineage>
        <taxon>Bacteria</taxon>
        <taxon>Pseudomonadati</taxon>
        <taxon>Pseudomonadota</taxon>
        <taxon>Betaproteobacteria</taxon>
        <taxon>Burkholderiales</taxon>
        <taxon>Oxalobacteraceae</taxon>
        <taxon>Undibacterium</taxon>
    </lineage>
</organism>
<dbReference type="Gene3D" id="2.30.30.100">
    <property type="match status" value="1"/>
</dbReference>
<dbReference type="PANTHER" id="PTHR12835">
    <property type="entry name" value="BIOTIN PROTEIN LIGASE"/>
    <property type="match status" value="1"/>
</dbReference>
<proteinExistence type="predicted"/>
<keyword evidence="4" id="KW-0092">Biotin</keyword>
<reference evidence="8" key="1">
    <citation type="submission" date="2023-09" db="EMBL/GenBank/DDBJ databases">
        <title>Undibacterium sp. 20NA77.5 isolated from freshwater.</title>
        <authorList>
            <person name="Le V."/>
            <person name="Ko S.-R."/>
            <person name="Ahn C.-Y."/>
            <person name="Oh H.-M."/>
        </authorList>
    </citation>
    <scope>NUCLEOTIDE SEQUENCE</scope>
    <source>
        <strain evidence="8">20NA77.5</strain>
    </source>
</reference>
<sequence>MKNFYNQDQLVHHFQRCNQAAARTLDVDIEVVAETGSTNADLMSRVVSLTKPTLLVAEHQTAGKGRAGRTWLSTPGGVLTFSLAWHFHTSLQQLSAFPLVVGLSLAECLRHIGVHVEVKWPNDLLKDGKKLAGILVESAPASAADGGYWTVIGIGLNLQVPQELELQIGQAVADSAWLAQMDRNQLLAELTHAVASAATIFEEYGFEVFVERWNTLHAFAGKDVRIMDADRVLVQGRALGIDASGRLLIDDHGQQRAIHSGDVSLRPLA</sequence>
<dbReference type="Pfam" id="PF02237">
    <property type="entry name" value="BPL_C"/>
    <property type="match status" value="1"/>
</dbReference>
<name>A0ABY9RK96_9BURK</name>
<evidence type="ECO:0000256" key="6">
    <source>
        <dbReference type="ARBA" id="ARBA00047846"/>
    </source>
</evidence>
<dbReference type="EC" id="6.3.4.15" evidence="5"/>
<dbReference type="InterPro" id="IPR004143">
    <property type="entry name" value="BPL_LPL_catalytic"/>
</dbReference>
<dbReference type="Proteomes" id="UP001181355">
    <property type="component" value="Chromosome"/>
</dbReference>
<keyword evidence="9" id="KW-1185">Reference proteome</keyword>
<evidence type="ECO:0000256" key="1">
    <source>
        <dbReference type="ARBA" id="ARBA00022598"/>
    </source>
</evidence>
<accession>A0ABY9RK96</accession>
<dbReference type="RefSeq" id="WP_309482855.1">
    <property type="nucleotide sequence ID" value="NZ_CP133720.1"/>
</dbReference>
<evidence type="ECO:0000256" key="4">
    <source>
        <dbReference type="ARBA" id="ARBA00023267"/>
    </source>
</evidence>
<evidence type="ECO:0000313" key="9">
    <source>
        <dbReference type="Proteomes" id="UP001181355"/>
    </source>
</evidence>
<dbReference type="InterPro" id="IPR003142">
    <property type="entry name" value="BPL_C"/>
</dbReference>